<keyword evidence="3" id="KW-1185">Reference proteome</keyword>
<dbReference type="RefSeq" id="XP_066721504.1">
    <property type="nucleotide sequence ID" value="XM_066853363.1"/>
</dbReference>
<evidence type="ECO:0000256" key="1">
    <source>
        <dbReference type="SAM" id="MobiDB-lite"/>
    </source>
</evidence>
<feature type="compositionally biased region" description="Low complexity" evidence="1">
    <location>
        <begin position="250"/>
        <end position="263"/>
    </location>
</feature>
<comment type="caution">
    <text evidence="2">The sequence shown here is derived from an EMBL/GenBank/DDBJ whole genome shotgun (WGS) entry which is preliminary data.</text>
</comment>
<reference evidence="2 3" key="1">
    <citation type="submission" date="2023-01" db="EMBL/GenBank/DDBJ databases">
        <title>Analysis of 21 Apiospora genomes using comparative genomics revels a genus with tremendous synthesis potential of carbohydrate active enzymes and secondary metabolites.</title>
        <authorList>
            <person name="Sorensen T."/>
        </authorList>
    </citation>
    <scope>NUCLEOTIDE SEQUENCE [LARGE SCALE GENOMIC DNA]</scope>
    <source>
        <strain evidence="2 3">CBS 135458</strain>
    </source>
</reference>
<sequence length="471" mass="50725">MSKGSEGARPGTNSVAAPLISRIAYQASHIAHQSTTQYRNTAPEQRPNGSSHQPWRPTNRTNQTLWFAVDPWPNLPFPSHHLVLLCVTVLLIATAGTSATRPSSTVSSSLSSNVVAAPPNCTPPQPNETHPALRAITTPRTVFQDLQRHLDRAPSSHSPTVHEESEEEDPFTYKKFESIAIRPAPDSYTSSADDDSTTFTIPKLRVRTGAPSPSLHSGYEINRNLNGANDRCSQCSIPLPSPGLSEDNNTASPTSPTTPPSAAESFPEKPASIFSKPSFIFRFSPPILLPSMKSKKLQKKALPAQQVHQVDDHDMVLDVETSLVGKDATAPVVRSASNIAPIPQWKSPAPVPAPVVDVPPPHLAHGAAKQPDTGVSTNLKTTTIPRVEDDEFSQFITQMSFSKRGSIMLAGKKPEVVSPPDAGALNDAPASERPSPSSPVSSCTVPYGQVASRRVRFHGAENTYHDADHHR</sequence>
<feature type="compositionally biased region" description="Polar residues" evidence="1">
    <location>
        <begin position="223"/>
        <end position="236"/>
    </location>
</feature>
<dbReference type="GeneID" id="92086426"/>
<proteinExistence type="predicted"/>
<organism evidence="2 3">
    <name type="scientific">Apiospora phragmitis</name>
    <dbReference type="NCBI Taxonomy" id="2905665"/>
    <lineage>
        <taxon>Eukaryota</taxon>
        <taxon>Fungi</taxon>
        <taxon>Dikarya</taxon>
        <taxon>Ascomycota</taxon>
        <taxon>Pezizomycotina</taxon>
        <taxon>Sordariomycetes</taxon>
        <taxon>Xylariomycetidae</taxon>
        <taxon>Amphisphaeriales</taxon>
        <taxon>Apiosporaceae</taxon>
        <taxon>Apiospora</taxon>
    </lineage>
</organism>
<accession>A0ABR1WUW9</accession>
<feature type="region of interest" description="Disordered" evidence="1">
    <location>
        <begin position="202"/>
        <end position="268"/>
    </location>
</feature>
<feature type="region of interest" description="Disordered" evidence="1">
    <location>
        <begin position="151"/>
        <end position="172"/>
    </location>
</feature>
<evidence type="ECO:0000313" key="2">
    <source>
        <dbReference type="EMBL" id="KAK8086980.1"/>
    </source>
</evidence>
<dbReference type="EMBL" id="JAQQWL010000002">
    <property type="protein sequence ID" value="KAK8086980.1"/>
    <property type="molecule type" value="Genomic_DNA"/>
</dbReference>
<protein>
    <submittedName>
        <fullName evidence="2">TBC domain-containing protein</fullName>
    </submittedName>
</protein>
<feature type="region of interest" description="Disordered" evidence="1">
    <location>
        <begin position="31"/>
        <end position="58"/>
    </location>
</feature>
<feature type="region of interest" description="Disordered" evidence="1">
    <location>
        <begin position="413"/>
        <end position="447"/>
    </location>
</feature>
<evidence type="ECO:0000313" key="3">
    <source>
        <dbReference type="Proteomes" id="UP001480595"/>
    </source>
</evidence>
<dbReference type="Proteomes" id="UP001480595">
    <property type="component" value="Unassembled WGS sequence"/>
</dbReference>
<name>A0ABR1WUW9_9PEZI</name>
<gene>
    <name evidence="2" type="ORF">PG994_001954</name>
</gene>
<feature type="compositionally biased region" description="Low complexity" evidence="1">
    <location>
        <begin position="429"/>
        <end position="442"/>
    </location>
</feature>